<comment type="caution">
    <text evidence="11">The sequence shown here is derived from an EMBL/GenBank/DDBJ whole genome shotgun (WGS) entry which is preliminary data.</text>
</comment>
<dbReference type="Proteomes" id="UP000094570">
    <property type="component" value="Unassembled WGS sequence"/>
</dbReference>
<evidence type="ECO:0000259" key="10">
    <source>
        <dbReference type="PROSITE" id="PS51831"/>
    </source>
</evidence>
<keyword evidence="9" id="KW-0175">Coiled coil</keyword>
<evidence type="ECO:0000256" key="7">
    <source>
        <dbReference type="HAMAP-Rule" id="MF_00335"/>
    </source>
</evidence>
<dbReference type="PANTHER" id="PTHR12826:SF15">
    <property type="entry name" value="RIBONUCLEASE Y"/>
    <property type="match status" value="1"/>
</dbReference>
<dbReference type="SUPFAM" id="SSF109604">
    <property type="entry name" value="HD-domain/PDEase-like"/>
    <property type="match status" value="1"/>
</dbReference>
<dbReference type="GO" id="GO:0003723">
    <property type="term" value="F:RNA binding"/>
    <property type="evidence" value="ECO:0007669"/>
    <property type="project" value="UniProtKB-UniRule"/>
</dbReference>
<accession>A0A1E3G2N3</accession>
<dbReference type="PROSITE" id="PS50084">
    <property type="entry name" value="KH_TYPE_1"/>
    <property type="match status" value="1"/>
</dbReference>
<evidence type="ECO:0000256" key="9">
    <source>
        <dbReference type="SAM" id="Coils"/>
    </source>
</evidence>
<dbReference type="HAMAP" id="MF_00335">
    <property type="entry name" value="RNase_Y"/>
    <property type="match status" value="1"/>
</dbReference>
<dbReference type="SMART" id="SM00471">
    <property type="entry name" value="HDc"/>
    <property type="match status" value="1"/>
</dbReference>
<dbReference type="STRING" id="1008305.A4H02_07140"/>
<dbReference type="InterPro" id="IPR036612">
    <property type="entry name" value="KH_dom_type_1_sf"/>
</dbReference>
<reference evidence="12" key="1">
    <citation type="submission" date="2016-04" db="EMBL/GenBank/DDBJ databases">
        <title>The genome sequence project of a novel Fervidobacterium isolate from a hot spring in Thailand.</title>
        <authorList>
            <person name="Gonzalez J.M."/>
            <person name="Cuecas A."/>
            <person name="Kanoksilapatham W."/>
        </authorList>
    </citation>
    <scope>NUCLEOTIDE SEQUENCE [LARGE SCALE GENOMIC DNA]</scope>
    <source>
        <strain evidence="12">FC2004</strain>
    </source>
</reference>
<keyword evidence="7" id="KW-0812">Transmembrane</keyword>
<keyword evidence="1 7" id="KW-1003">Cell membrane</keyword>
<dbReference type="CDD" id="cd22431">
    <property type="entry name" value="KH-I_RNaseY"/>
    <property type="match status" value="1"/>
</dbReference>
<evidence type="ECO:0000256" key="2">
    <source>
        <dbReference type="ARBA" id="ARBA00022722"/>
    </source>
</evidence>
<dbReference type="EC" id="3.1.-.-" evidence="7 8"/>
<comment type="similarity">
    <text evidence="7">Belongs to the RNase Y family.</text>
</comment>
<dbReference type="GO" id="GO:0016787">
    <property type="term" value="F:hydrolase activity"/>
    <property type="evidence" value="ECO:0007669"/>
    <property type="project" value="UniProtKB-KW"/>
</dbReference>
<dbReference type="NCBIfam" id="TIGR03319">
    <property type="entry name" value="RNase_Y"/>
    <property type="match status" value="1"/>
</dbReference>
<keyword evidence="7" id="KW-1133">Transmembrane helix</keyword>
<dbReference type="InterPro" id="IPR022711">
    <property type="entry name" value="RNase_Y_N"/>
</dbReference>
<dbReference type="PROSITE" id="PS51831">
    <property type="entry name" value="HD"/>
    <property type="match status" value="1"/>
</dbReference>
<dbReference type="NCBIfam" id="TIGR00277">
    <property type="entry name" value="HDIG"/>
    <property type="match status" value="1"/>
</dbReference>
<evidence type="ECO:0000256" key="3">
    <source>
        <dbReference type="ARBA" id="ARBA00022759"/>
    </source>
</evidence>
<organism evidence="11 12">
    <name type="scientific">Fervidobacterium thailandense</name>
    <dbReference type="NCBI Taxonomy" id="1008305"/>
    <lineage>
        <taxon>Bacteria</taxon>
        <taxon>Thermotogati</taxon>
        <taxon>Thermotogota</taxon>
        <taxon>Thermotogae</taxon>
        <taxon>Thermotogales</taxon>
        <taxon>Fervidobacteriaceae</taxon>
        <taxon>Fervidobacterium</taxon>
    </lineage>
</organism>
<dbReference type="AlphaFoldDB" id="A0A1E3G2N3"/>
<dbReference type="Pfam" id="PF00013">
    <property type="entry name" value="KH_1"/>
    <property type="match status" value="1"/>
</dbReference>
<dbReference type="RefSeq" id="WP_069293538.1">
    <property type="nucleotide sequence ID" value="NZ_CP140110.1"/>
</dbReference>
<keyword evidence="6 7" id="KW-0472">Membrane</keyword>
<dbReference type="GO" id="GO:0005886">
    <property type="term" value="C:plasma membrane"/>
    <property type="evidence" value="ECO:0007669"/>
    <property type="project" value="UniProtKB-SubCell"/>
</dbReference>
<dbReference type="SMART" id="SM00322">
    <property type="entry name" value="KH"/>
    <property type="match status" value="1"/>
</dbReference>
<evidence type="ECO:0000256" key="4">
    <source>
        <dbReference type="ARBA" id="ARBA00022801"/>
    </source>
</evidence>
<keyword evidence="12" id="KW-1185">Reference proteome</keyword>
<dbReference type="Pfam" id="PF01966">
    <property type="entry name" value="HD"/>
    <property type="match status" value="1"/>
</dbReference>
<dbReference type="CDD" id="cd00077">
    <property type="entry name" value="HDc"/>
    <property type="match status" value="1"/>
</dbReference>
<name>A0A1E3G2N3_9BACT</name>
<dbReference type="GO" id="GO:0006402">
    <property type="term" value="P:mRNA catabolic process"/>
    <property type="evidence" value="ECO:0007669"/>
    <property type="project" value="UniProtKB-UniRule"/>
</dbReference>
<dbReference type="PANTHER" id="PTHR12826">
    <property type="entry name" value="RIBONUCLEASE Y"/>
    <property type="match status" value="1"/>
</dbReference>
<dbReference type="OrthoDB" id="9803205at2"/>
<dbReference type="InterPro" id="IPR004087">
    <property type="entry name" value="KH_dom"/>
</dbReference>
<evidence type="ECO:0000256" key="8">
    <source>
        <dbReference type="NCBIfam" id="TIGR03319"/>
    </source>
</evidence>
<evidence type="ECO:0000313" key="12">
    <source>
        <dbReference type="Proteomes" id="UP000094570"/>
    </source>
</evidence>
<feature type="coiled-coil region" evidence="9">
    <location>
        <begin position="34"/>
        <end position="154"/>
    </location>
</feature>
<keyword evidence="3 7" id="KW-0255">Endonuclease</keyword>
<comment type="function">
    <text evidence="7">Endoribonuclease that initiates mRNA decay.</text>
</comment>
<dbReference type="InterPro" id="IPR003607">
    <property type="entry name" value="HD/PDEase_dom"/>
</dbReference>
<evidence type="ECO:0000256" key="6">
    <source>
        <dbReference type="ARBA" id="ARBA00023136"/>
    </source>
</evidence>
<protein>
    <recommendedName>
        <fullName evidence="7 8">Ribonuclease Y</fullName>
        <shortName evidence="7">RNase Y</shortName>
        <ecNumber evidence="7 8">3.1.-.-</ecNumber>
    </recommendedName>
</protein>
<evidence type="ECO:0000256" key="5">
    <source>
        <dbReference type="ARBA" id="ARBA00022884"/>
    </source>
</evidence>
<keyword evidence="4 7" id="KW-0378">Hydrolase</keyword>
<dbReference type="Gene3D" id="1.10.3210.10">
    <property type="entry name" value="Hypothetical protein af1432"/>
    <property type="match status" value="1"/>
</dbReference>
<feature type="domain" description="HD" evidence="10">
    <location>
        <begin position="337"/>
        <end position="430"/>
    </location>
</feature>
<keyword evidence="5 7" id="KW-0694">RNA-binding</keyword>
<proteinExistence type="inferred from homology"/>
<dbReference type="InterPro" id="IPR004088">
    <property type="entry name" value="KH_dom_type_1"/>
</dbReference>
<comment type="subcellular location">
    <subcellularLocation>
        <location evidence="7">Cell membrane</location>
        <topology evidence="7">Single-pass membrane protein</topology>
    </subcellularLocation>
</comment>
<dbReference type="FunFam" id="1.10.3210.10:FF:000022">
    <property type="entry name" value="Ribonuclease Y"/>
    <property type="match status" value="1"/>
</dbReference>
<dbReference type="InterPro" id="IPR006674">
    <property type="entry name" value="HD_domain"/>
</dbReference>
<keyword evidence="2 7" id="KW-0540">Nuclease</keyword>
<evidence type="ECO:0000256" key="1">
    <source>
        <dbReference type="ARBA" id="ARBA00022475"/>
    </source>
</evidence>
<dbReference type="GO" id="GO:0004521">
    <property type="term" value="F:RNA endonuclease activity"/>
    <property type="evidence" value="ECO:0007669"/>
    <property type="project" value="UniProtKB-UniRule"/>
</dbReference>
<feature type="transmembrane region" description="Helical" evidence="7">
    <location>
        <begin position="6"/>
        <end position="24"/>
    </location>
</feature>
<sequence length="521" mass="59334">MEVLIYIIVGIIGISAGIAVGWIVGSRVGKKKAETEIEERLKKTRQDAESIIKEAEKEALEIKKKAIIEAREEAHLIREEIEKERKRREEEIKQLEDRLLKREEMLSKREELLDKRESFVENLKLELEAKAKELEQKEREVQEKFIQLAGLTAEQAREMVLQEAREKYEHEIAKIYVQIKTRYEEEVDKYAKKIIADAIQRYAPEYTGEVTISTVALPNDDMKGRLIGREGRNIRTFEKITGVDLIIDDTPEMVTLSSFNPLRREIARRTIEKLIQDGRIHPARIEEMYEKAKAEIEREIKEAGQEAVITVGVGGLHPEIIKLLGRLKFRTSYGQNVLAHSIEVAQIAGLLAAELGLNVDKAKRGGLLHDIGKAVDHEVEGSHTVIGAELLKRYGESDEIINMIMAHHGEEEPMTPEAAIVTAADAISAARPGARREDIESYIKRLMKLEEIAKSYKYVENAYAIQAGREIRVIVQPEKTDDATIEKMAHDIAMRIENELQYPGVLKVVVIREKRSIAYAK</sequence>
<dbReference type="InterPro" id="IPR017705">
    <property type="entry name" value="Ribonuclease_Y"/>
</dbReference>
<dbReference type="Pfam" id="PF12072">
    <property type="entry name" value="RNase_Y_N"/>
    <property type="match status" value="1"/>
</dbReference>
<dbReference type="EMBL" id="LWAF01000011">
    <property type="protein sequence ID" value="ODN30123.1"/>
    <property type="molecule type" value="Genomic_DNA"/>
</dbReference>
<dbReference type="InterPro" id="IPR006675">
    <property type="entry name" value="HDIG_dom"/>
</dbReference>
<dbReference type="SUPFAM" id="SSF54791">
    <property type="entry name" value="Eukaryotic type KH-domain (KH-domain type I)"/>
    <property type="match status" value="1"/>
</dbReference>
<gene>
    <name evidence="7" type="primary">rny</name>
    <name evidence="11" type="ORF">A4H02_07140</name>
</gene>
<evidence type="ECO:0000313" key="11">
    <source>
        <dbReference type="EMBL" id="ODN30123.1"/>
    </source>
</evidence>
<dbReference type="Gene3D" id="3.30.1370.10">
    <property type="entry name" value="K Homology domain, type 1"/>
    <property type="match status" value="1"/>
</dbReference>